<dbReference type="GO" id="GO:0004029">
    <property type="term" value="F:aldehyde dehydrogenase (NAD+) activity"/>
    <property type="evidence" value="ECO:0007669"/>
    <property type="project" value="TreeGrafter"/>
</dbReference>
<evidence type="ECO:0000313" key="8">
    <source>
        <dbReference type="EMBL" id="CCA66696.1"/>
    </source>
</evidence>
<organism evidence="8 9">
    <name type="scientific">Serendipita indica (strain DSM 11827)</name>
    <name type="common">Root endophyte fungus</name>
    <name type="synonym">Piriformospora indica</name>
    <dbReference type="NCBI Taxonomy" id="1109443"/>
    <lineage>
        <taxon>Eukaryota</taxon>
        <taxon>Fungi</taxon>
        <taxon>Dikarya</taxon>
        <taxon>Basidiomycota</taxon>
        <taxon>Agaricomycotina</taxon>
        <taxon>Agaricomycetes</taxon>
        <taxon>Sebacinales</taxon>
        <taxon>Serendipitaceae</taxon>
        <taxon>Serendipita</taxon>
    </lineage>
</organism>
<dbReference type="InterPro" id="IPR015590">
    <property type="entry name" value="Aldehyde_DH_dom"/>
</dbReference>
<dbReference type="PANTHER" id="PTHR43570:SF16">
    <property type="entry name" value="ALDEHYDE DEHYDROGENASE TYPE III, ISOFORM Q"/>
    <property type="match status" value="1"/>
</dbReference>
<dbReference type="Proteomes" id="UP000007148">
    <property type="component" value="Unassembled WGS sequence"/>
</dbReference>
<evidence type="ECO:0000256" key="2">
    <source>
        <dbReference type="ARBA" id="ARBA00023002"/>
    </source>
</evidence>
<dbReference type="HOGENOM" id="CLU_005391_3_1_1"/>
<comment type="similarity">
    <text evidence="1 4">Belongs to the aldehyde dehydrogenase family.</text>
</comment>
<reference evidence="8 9" key="1">
    <citation type="journal article" date="2011" name="PLoS Pathog.">
        <title>Endophytic Life Strategies Decoded by Genome and Transcriptome Analyses of the Mutualistic Root Symbiont Piriformospora indica.</title>
        <authorList>
            <person name="Zuccaro A."/>
            <person name="Lahrmann U."/>
            <person name="Guldener U."/>
            <person name="Langen G."/>
            <person name="Pfiffi S."/>
            <person name="Biedenkopf D."/>
            <person name="Wong P."/>
            <person name="Samans B."/>
            <person name="Grimm C."/>
            <person name="Basiewicz M."/>
            <person name="Murat C."/>
            <person name="Martin F."/>
            <person name="Kogel K.H."/>
        </authorList>
    </citation>
    <scope>NUCLEOTIDE SEQUENCE [LARGE SCALE GENOMIC DNA]</scope>
    <source>
        <strain evidence="8 9">DSM 11827</strain>
    </source>
</reference>
<keyword evidence="6" id="KW-0472">Membrane</keyword>
<dbReference type="InterPro" id="IPR016162">
    <property type="entry name" value="Ald_DH_N"/>
</dbReference>
<protein>
    <recommendedName>
        <fullName evidence="4">Aldehyde dehydrogenase</fullName>
    </recommendedName>
</protein>
<gene>
    <name evidence="8" type="ORF">PIIN_00376</name>
</gene>
<dbReference type="Gene3D" id="3.40.605.10">
    <property type="entry name" value="Aldehyde Dehydrogenase, Chain A, domain 1"/>
    <property type="match status" value="1"/>
</dbReference>
<evidence type="ECO:0000256" key="5">
    <source>
        <dbReference type="PIRSR" id="PIRSR036492-1"/>
    </source>
</evidence>
<dbReference type="AlphaFoldDB" id="G4T5U1"/>
<keyword evidence="2 4" id="KW-0560">Oxidoreductase</keyword>
<dbReference type="Pfam" id="PF00171">
    <property type="entry name" value="Aldedh"/>
    <property type="match status" value="1"/>
</dbReference>
<dbReference type="GO" id="GO:0006081">
    <property type="term" value="P:aldehyde metabolic process"/>
    <property type="evidence" value="ECO:0007669"/>
    <property type="project" value="InterPro"/>
</dbReference>
<evidence type="ECO:0000259" key="7">
    <source>
        <dbReference type="Pfam" id="PF00171"/>
    </source>
</evidence>
<dbReference type="InterPro" id="IPR016163">
    <property type="entry name" value="Ald_DH_C"/>
</dbReference>
<dbReference type="STRING" id="1109443.G4T5U1"/>
<dbReference type="EMBL" id="CAFZ01000004">
    <property type="protein sequence ID" value="CCA66696.1"/>
    <property type="molecule type" value="Genomic_DNA"/>
</dbReference>
<sequence>MVRENEEAFHTALYEDLHRSRVETVLGEFSPILHEVVETYNHIDEWTKDIKPPTTATYQVMRPRIKPSPKGIVLIIAPFNYPLNLSLTPLISAIAAGNTVVIKFSESLPTVSPLVEELIAKYLDPDVVRVVQGAVDEVNELLKLEWNHIFFTGSTKVGKIIATAAAKFITPVTLELGGKCPIIVDPRKADFKVIARRILWGRTSNSGQVCVCPDYVLIPRTHQRQLVDALKEVYVEFYPGGPQTSDSFGRLVNSGSVKRITGYLEGSKGDVVLGGLTNASKDGDPKYLPPTVVANVLGDDATMQEEMFGPVISIVPIDSLDDAIKFINDRPQPLALYVFSHDSEFKKKVTRSTRSGAIDFNDTMTHAIAAGLAFGGSGNSGYGQYHGKYGFDTFTHYRSSLETPTWAEAVLSFRYPPFPSWKLKMAEISLLPSRFPFDKNGKKTLLSRIQSFLPMFLVIVLAYYYRRDIRARSPIKF</sequence>
<accession>G4T5U1</accession>
<comment type="caution">
    <text evidence="8">The sequence shown here is derived from an EMBL/GenBank/DDBJ whole genome shotgun (WGS) entry which is preliminary data.</text>
</comment>
<dbReference type="OMA" id="RWAMRSH"/>
<proteinExistence type="inferred from homology"/>
<dbReference type="PIRSF" id="PIRSF036492">
    <property type="entry name" value="ALDH"/>
    <property type="match status" value="1"/>
</dbReference>
<evidence type="ECO:0000313" key="9">
    <source>
        <dbReference type="Proteomes" id="UP000007148"/>
    </source>
</evidence>
<evidence type="ECO:0000256" key="3">
    <source>
        <dbReference type="ARBA" id="ARBA00023027"/>
    </source>
</evidence>
<dbReference type="Gene3D" id="3.40.309.10">
    <property type="entry name" value="Aldehyde Dehydrogenase, Chain A, domain 2"/>
    <property type="match status" value="1"/>
</dbReference>
<feature type="active site" evidence="5">
    <location>
        <position position="210"/>
    </location>
</feature>
<dbReference type="InterPro" id="IPR012394">
    <property type="entry name" value="Aldehyde_DH_NAD(P)"/>
</dbReference>
<dbReference type="FunFam" id="3.40.309.10:FF:000003">
    <property type="entry name" value="Aldehyde dehydrogenase"/>
    <property type="match status" value="1"/>
</dbReference>
<feature type="transmembrane region" description="Helical" evidence="6">
    <location>
        <begin position="445"/>
        <end position="465"/>
    </location>
</feature>
<keyword evidence="6" id="KW-0812">Transmembrane</keyword>
<feature type="domain" description="Aldehyde dehydrogenase" evidence="7">
    <location>
        <begin position="34"/>
        <end position="398"/>
    </location>
</feature>
<evidence type="ECO:0000256" key="1">
    <source>
        <dbReference type="ARBA" id="ARBA00009986"/>
    </source>
</evidence>
<dbReference type="PANTHER" id="PTHR43570">
    <property type="entry name" value="ALDEHYDE DEHYDROGENASE"/>
    <property type="match status" value="1"/>
</dbReference>
<dbReference type="FunFam" id="3.40.605.10:FF:000004">
    <property type="entry name" value="Aldehyde dehydrogenase"/>
    <property type="match status" value="1"/>
</dbReference>
<evidence type="ECO:0000256" key="6">
    <source>
        <dbReference type="SAM" id="Phobius"/>
    </source>
</evidence>
<keyword evidence="3" id="KW-0520">NAD</keyword>
<dbReference type="InterPro" id="IPR016161">
    <property type="entry name" value="Ald_DH/histidinol_DH"/>
</dbReference>
<evidence type="ECO:0000256" key="4">
    <source>
        <dbReference type="PIRNR" id="PIRNR036492"/>
    </source>
</evidence>
<feature type="active site" evidence="5">
    <location>
        <position position="175"/>
    </location>
</feature>
<keyword evidence="9" id="KW-1185">Reference proteome</keyword>
<dbReference type="GO" id="GO:0005737">
    <property type="term" value="C:cytoplasm"/>
    <property type="evidence" value="ECO:0007669"/>
    <property type="project" value="TreeGrafter"/>
</dbReference>
<dbReference type="OrthoDB" id="440325at2759"/>
<dbReference type="SUPFAM" id="SSF53720">
    <property type="entry name" value="ALDH-like"/>
    <property type="match status" value="1"/>
</dbReference>
<dbReference type="InParanoid" id="G4T5U1"/>
<name>G4T5U1_SERID</name>
<dbReference type="eggNOG" id="KOG2456">
    <property type="taxonomic scope" value="Eukaryota"/>
</dbReference>
<keyword evidence="6" id="KW-1133">Transmembrane helix</keyword>